<keyword evidence="1" id="KW-0479">Metal-binding</keyword>
<dbReference type="GO" id="GO:0008270">
    <property type="term" value="F:zinc ion binding"/>
    <property type="evidence" value="ECO:0007669"/>
    <property type="project" value="UniProtKB-KW"/>
</dbReference>
<accession>W1PM88</accession>
<dbReference type="EMBL" id="KI393256">
    <property type="protein sequence ID" value="ERN08801.1"/>
    <property type="molecule type" value="Genomic_DNA"/>
</dbReference>
<dbReference type="PANTHER" id="PTHR31832">
    <property type="entry name" value="B-BOX ZINC FINGER PROTEIN 22"/>
    <property type="match status" value="1"/>
</dbReference>
<evidence type="ECO:0000259" key="2">
    <source>
        <dbReference type="PROSITE" id="PS50119"/>
    </source>
</evidence>
<keyword evidence="1" id="KW-0862">Zinc</keyword>
<reference evidence="4" key="1">
    <citation type="journal article" date="2013" name="Science">
        <title>The Amborella genome and the evolution of flowering plants.</title>
        <authorList>
            <consortium name="Amborella Genome Project"/>
        </authorList>
    </citation>
    <scope>NUCLEOTIDE SEQUENCE [LARGE SCALE GENOMIC DNA]</scope>
</reference>
<dbReference type="AlphaFoldDB" id="W1PM88"/>
<name>W1PM88_AMBTC</name>
<dbReference type="Gramene" id="ERN08801">
    <property type="protein sequence ID" value="ERN08801"/>
    <property type="gene ID" value="AMTR_s00017p00255780"/>
</dbReference>
<dbReference type="InterPro" id="IPR051979">
    <property type="entry name" value="B-box_zinc_finger"/>
</dbReference>
<dbReference type="HOGENOM" id="CLU_184014_0_0_1"/>
<feature type="domain" description="B box-type" evidence="2">
    <location>
        <begin position="1"/>
        <end position="51"/>
    </location>
</feature>
<dbReference type="PANTHER" id="PTHR31832:SF63">
    <property type="entry name" value="B-BOX ZINC FINGER PROTEIN 23"/>
    <property type="match status" value="1"/>
</dbReference>
<keyword evidence="1" id="KW-0863">Zinc-finger</keyword>
<protein>
    <recommendedName>
        <fullName evidence="2">B box-type domain-containing protein</fullName>
    </recommendedName>
</protein>
<dbReference type="PROSITE" id="PS50119">
    <property type="entry name" value="ZF_BBOX"/>
    <property type="match status" value="1"/>
</dbReference>
<evidence type="ECO:0000313" key="4">
    <source>
        <dbReference type="Proteomes" id="UP000017836"/>
    </source>
</evidence>
<keyword evidence="4" id="KW-1185">Reference proteome</keyword>
<dbReference type="InterPro" id="IPR000315">
    <property type="entry name" value="Znf_B-box"/>
</dbReference>
<sequence length="65" mass="7207">MKIQCDVCEKAKAAVLCCADEAAMCWSCDETVHAANKLPLLLNSSHHASPEPDICEFYSLYHSYT</sequence>
<gene>
    <name evidence="3" type="ORF">AMTR_s00017p00255780</name>
</gene>
<organism evidence="3 4">
    <name type="scientific">Amborella trichopoda</name>
    <dbReference type="NCBI Taxonomy" id="13333"/>
    <lineage>
        <taxon>Eukaryota</taxon>
        <taxon>Viridiplantae</taxon>
        <taxon>Streptophyta</taxon>
        <taxon>Embryophyta</taxon>
        <taxon>Tracheophyta</taxon>
        <taxon>Spermatophyta</taxon>
        <taxon>Magnoliopsida</taxon>
        <taxon>Amborellales</taxon>
        <taxon>Amborellaceae</taxon>
        <taxon>Amborella</taxon>
    </lineage>
</organism>
<proteinExistence type="predicted"/>
<evidence type="ECO:0000256" key="1">
    <source>
        <dbReference type="PROSITE-ProRule" id="PRU00024"/>
    </source>
</evidence>
<dbReference type="Proteomes" id="UP000017836">
    <property type="component" value="Unassembled WGS sequence"/>
</dbReference>
<evidence type="ECO:0000313" key="3">
    <source>
        <dbReference type="EMBL" id="ERN08801.1"/>
    </source>
</evidence>